<name>A0ACB7WY99_9ERIC</name>
<sequence length="221" mass="25026">MENSQSLAVEKFLGIAITTTTSFLILFHAFKKRKGGKETDVAATLESTLSRQDDDGASVWDVLREDDGDVLREDDGGASLFYALDESVPFSRMTREEWRKYEQEKAKTGGFDVDVPPNVTEHEHGVIHPFLDWELKEGTMVHGIVKECSEFAIDSYNNKNKTAFKFEKIIRSSMELCCILHYITFEAKKADQTTETFQAIVFGGVNISEIEVKLCRIKPKN</sequence>
<protein>
    <submittedName>
        <fullName evidence="1">Uncharacterized protein</fullName>
    </submittedName>
</protein>
<keyword evidence="2" id="KW-1185">Reference proteome</keyword>
<evidence type="ECO:0000313" key="1">
    <source>
        <dbReference type="EMBL" id="KAH7833373.1"/>
    </source>
</evidence>
<accession>A0ACB7WY99</accession>
<dbReference type="Proteomes" id="UP000828048">
    <property type="component" value="Chromosome 2"/>
</dbReference>
<evidence type="ECO:0000313" key="2">
    <source>
        <dbReference type="Proteomes" id="UP000828048"/>
    </source>
</evidence>
<proteinExistence type="predicted"/>
<dbReference type="EMBL" id="CM037152">
    <property type="protein sequence ID" value="KAH7833373.1"/>
    <property type="molecule type" value="Genomic_DNA"/>
</dbReference>
<comment type="caution">
    <text evidence="1">The sequence shown here is derived from an EMBL/GenBank/DDBJ whole genome shotgun (WGS) entry which is preliminary data.</text>
</comment>
<organism evidence="1 2">
    <name type="scientific">Vaccinium darrowii</name>
    <dbReference type="NCBI Taxonomy" id="229202"/>
    <lineage>
        <taxon>Eukaryota</taxon>
        <taxon>Viridiplantae</taxon>
        <taxon>Streptophyta</taxon>
        <taxon>Embryophyta</taxon>
        <taxon>Tracheophyta</taxon>
        <taxon>Spermatophyta</taxon>
        <taxon>Magnoliopsida</taxon>
        <taxon>eudicotyledons</taxon>
        <taxon>Gunneridae</taxon>
        <taxon>Pentapetalae</taxon>
        <taxon>asterids</taxon>
        <taxon>Ericales</taxon>
        <taxon>Ericaceae</taxon>
        <taxon>Vaccinioideae</taxon>
        <taxon>Vaccinieae</taxon>
        <taxon>Vaccinium</taxon>
    </lineage>
</organism>
<reference evidence="1 2" key="1">
    <citation type="journal article" date="2021" name="Hortic Res">
        <title>High-quality reference genome and annotation aids understanding of berry development for evergreen blueberry (Vaccinium darrowii).</title>
        <authorList>
            <person name="Yu J."/>
            <person name="Hulse-Kemp A.M."/>
            <person name="Babiker E."/>
            <person name="Staton M."/>
        </authorList>
    </citation>
    <scope>NUCLEOTIDE SEQUENCE [LARGE SCALE GENOMIC DNA]</scope>
    <source>
        <strain evidence="2">cv. NJ 8807/NJ 8810</strain>
        <tissue evidence="1">Young leaf</tissue>
    </source>
</reference>
<gene>
    <name evidence="1" type="ORF">Vadar_005631</name>
</gene>